<dbReference type="STRING" id="589865.DaAHT2_2670"/>
<dbReference type="PANTHER" id="PTHR15004:SF0">
    <property type="entry name" value="GLUTAMYL-TRNA(GLN) AMIDOTRANSFERASE SUBUNIT C, MITOCHONDRIAL"/>
    <property type="match status" value="1"/>
</dbReference>
<dbReference type="HOGENOM" id="CLU_105899_1_2_7"/>
<accession>D6Z1J5</accession>
<dbReference type="Gene3D" id="1.10.20.60">
    <property type="entry name" value="Glu-tRNAGln amidotransferase C subunit, N-terminal domain"/>
    <property type="match status" value="1"/>
</dbReference>
<dbReference type="NCBIfam" id="TIGR00135">
    <property type="entry name" value="gatC"/>
    <property type="match status" value="1"/>
</dbReference>
<keyword evidence="2" id="KW-0547">Nucleotide-binding</keyword>
<keyword evidence="2" id="KW-0648">Protein biosynthesis</keyword>
<evidence type="ECO:0000256" key="2">
    <source>
        <dbReference type="HAMAP-Rule" id="MF_00122"/>
    </source>
</evidence>
<keyword evidence="3" id="KW-0808">Transferase</keyword>
<organism evidence="3 4">
    <name type="scientific">Desulfurivibrio alkaliphilus (strain DSM 19089 / UNIQEM U267 / AHT2)</name>
    <dbReference type="NCBI Taxonomy" id="589865"/>
    <lineage>
        <taxon>Bacteria</taxon>
        <taxon>Pseudomonadati</taxon>
        <taxon>Thermodesulfobacteriota</taxon>
        <taxon>Desulfobulbia</taxon>
        <taxon>Desulfobulbales</taxon>
        <taxon>Desulfobulbaceae</taxon>
        <taxon>Desulfurivibrio</taxon>
    </lineage>
</organism>
<dbReference type="eggNOG" id="COG0721">
    <property type="taxonomic scope" value="Bacteria"/>
</dbReference>
<dbReference type="EMBL" id="CP001940">
    <property type="protein sequence ID" value="ADH87329.1"/>
    <property type="molecule type" value="Genomic_DNA"/>
</dbReference>
<sequence>MQIGSDKVAEMARLARLELESDEIKALTVELSGILEYVAKLQQLDTTGVEPVSHALAVVNAFREDEVAPSLSREEALANAPAATGEAFVVPKVF</sequence>
<proteinExistence type="inferred from homology"/>
<dbReference type="HAMAP" id="MF_00122">
    <property type="entry name" value="GatC"/>
    <property type="match status" value="1"/>
</dbReference>
<name>D6Z1J5_DESAT</name>
<comment type="subunit">
    <text evidence="2">Heterotrimer of A, B and C subunits.</text>
</comment>
<comment type="function">
    <text evidence="2">Allows the formation of correctly charged Asn-tRNA(Asn) or Gln-tRNA(Gln) through the transamidation of misacylated Asp-tRNA(Asn) or Glu-tRNA(Gln) in organisms which lack either or both of asparaginyl-tRNA or glutaminyl-tRNA synthetases. The reaction takes place in the presence of glutamine and ATP through an activated phospho-Asp-tRNA(Asn) or phospho-Glu-tRNA(Gln).</text>
</comment>
<evidence type="ECO:0000313" key="3">
    <source>
        <dbReference type="EMBL" id="ADH87329.1"/>
    </source>
</evidence>
<dbReference type="InterPro" id="IPR036113">
    <property type="entry name" value="Asp/Glu-ADT_sf_sub_c"/>
</dbReference>
<dbReference type="GO" id="GO:0005524">
    <property type="term" value="F:ATP binding"/>
    <property type="evidence" value="ECO:0007669"/>
    <property type="project" value="UniProtKB-KW"/>
</dbReference>
<dbReference type="GO" id="GO:0050566">
    <property type="term" value="F:asparaginyl-tRNA synthase (glutamine-hydrolyzing) activity"/>
    <property type="evidence" value="ECO:0007669"/>
    <property type="project" value="RHEA"/>
</dbReference>
<gene>
    <name evidence="2" type="primary">gatC</name>
    <name evidence="3" type="ordered locus">DaAHT2_2670</name>
</gene>
<reference evidence="4" key="1">
    <citation type="submission" date="2010-02" db="EMBL/GenBank/DDBJ databases">
        <title>Complete sequence of Desulfurivibrio alkaliphilus AHT2.</title>
        <authorList>
            <consortium name="US DOE Joint Genome Institute"/>
            <person name="Pitluck S."/>
            <person name="Chertkov O."/>
            <person name="Detter J.C."/>
            <person name="Han C."/>
            <person name="Tapia R."/>
            <person name="Larimer F."/>
            <person name="Land M."/>
            <person name="Hauser L."/>
            <person name="Kyrpides N."/>
            <person name="Mikhailova N."/>
            <person name="Sorokin D.Y."/>
            <person name="Muyzer G."/>
            <person name="Woyke T."/>
        </authorList>
    </citation>
    <scope>NUCLEOTIDE SEQUENCE [LARGE SCALE GENOMIC DNA]</scope>
    <source>
        <strain evidence="4">DSM 19089 / UNIQEM U267 / AHT2</strain>
    </source>
</reference>
<dbReference type="KEGG" id="dak:DaAHT2_2670"/>
<dbReference type="EC" id="6.3.5.-" evidence="2"/>
<dbReference type="GO" id="GO:0006412">
    <property type="term" value="P:translation"/>
    <property type="evidence" value="ECO:0007669"/>
    <property type="project" value="UniProtKB-UniRule"/>
</dbReference>
<dbReference type="AlphaFoldDB" id="D6Z1J5"/>
<comment type="similarity">
    <text evidence="2">Belongs to the GatC family.</text>
</comment>
<keyword evidence="4" id="KW-1185">Reference proteome</keyword>
<keyword evidence="2" id="KW-0436">Ligase</keyword>
<dbReference type="PANTHER" id="PTHR15004">
    <property type="entry name" value="GLUTAMYL-TRNA(GLN) AMIDOTRANSFERASE SUBUNIT C, MITOCHONDRIAL"/>
    <property type="match status" value="1"/>
</dbReference>
<evidence type="ECO:0000256" key="1">
    <source>
        <dbReference type="ARBA" id="ARBA00022840"/>
    </source>
</evidence>
<dbReference type="InterPro" id="IPR003837">
    <property type="entry name" value="GatC"/>
</dbReference>
<dbReference type="Pfam" id="PF02686">
    <property type="entry name" value="GatC"/>
    <property type="match status" value="1"/>
</dbReference>
<dbReference type="GO" id="GO:0006450">
    <property type="term" value="P:regulation of translational fidelity"/>
    <property type="evidence" value="ECO:0007669"/>
    <property type="project" value="InterPro"/>
</dbReference>
<dbReference type="Proteomes" id="UP000001508">
    <property type="component" value="Chromosome"/>
</dbReference>
<protein>
    <recommendedName>
        <fullName evidence="2">Aspartyl/glutamyl-tRNA(Asn/Gln) amidotransferase subunit C</fullName>
        <shortName evidence="2">Asp/Glu-ADT subunit C</shortName>
        <ecNumber evidence="2">6.3.5.-</ecNumber>
    </recommendedName>
</protein>
<dbReference type="GO" id="GO:0050567">
    <property type="term" value="F:glutaminyl-tRNA synthase (glutamine-hydrolyzing) activity"/>
    <property type="evidence" value="ECO:0007669"/>
    <property type="project" value="UniProtKB-UniRule"/>
</dbReference>
<keyword evidence="1 2" id="KW-0067">ATP-binding</keyword>
<comment type="catalytic activity">
    <reaction evidence="2">
        <text>L-glutamyl-tRNA(Gln) + L-glutamine + ATP + H2O = L-glutaminyl-tRNA(Gln) + L-glutamate + ADP + phosphate + H(+)</text>
        <dbReference type="Rhea" id="RHEA:17521"/>
        <dbReference type="Rhea" id="RHEA-COMP:9681"/>
        <dbReference type="Rhea" id="RHEA-COMP:9684"/>
        <dbReference type="ChEBI" id="CHEBI:15377"/>
        <dbReference type="ChEBI" id="CHEBI:15378"/>
        <dbReference type="ChEBI" id="CHEBI:29985"/>
        <dbReference type="ChEBI" id="CHEBI:30616"/>
        <dbReference type="ChEBI" id="CHEBI:43474"/>
        <dbReference type="ChEBI" id="CHEBI:58359"/>
        <dbReference type="ChEBI" id="CHEBI:78520"/>
        <dbReference type="ChEBI" id="CHEBI:78521"/>
        <dbReference type="ChEBI" id="CHEBI:456216"/>
    </reaction>
</comment>
<dbReference type="InParanoid" id="D6Z1J5"/>
<dbReference type="GO" id="GO:0016740">
    <property type="term" value="F:transferase activity"/>
    <property type="evidence" value="ECO:0007669"/>
    <property type="project" value="UniProtKB-KW"/>
</dbReference>
<evidence type="ECO:0000313" key="4">
    <source>
        <dbReference type="Proteomes" id="UP000001508"/>
    </source>
</evidence>
<dbReference type="RefSeq" id="WP_013164834.1">
    <property type="nucleotide sequence ID" value="NC_014216.1"/>
</dbReference>
<dbReference type="GO" id="GO:0070681">
    <property type="term" value="P:glutaminyl-tRNAGln biosynthesis via transamidation"/>
    <property type="evidence" value="ECO:0007669"/>
    <property type="project" value="TreeGrafter"/>
</dbReference>
<dbReference type="SUPFAM" id="SSF141000">
    <property type="entry name" value="Glu-tRNAGln amidotransferase C subunit"/>
    <property type="match status" value="1"/>
</dbReference>
<dbReference type="OrthoDB" id="9813938at2"/>
<comment type="catalytic activity">
    <reaction evidence="2">
        <text>L-aspartyl-tRNA(Asn) + L-glutamine + ATP + H2O = L-asparaginyl-tRNA(Asn) + L-glutamate + ADP + phosphate + 2 H(+)</text>
        <dbReference type="Rhea" id="RHEA:14513"/>
        <dbReference type="Rhea" id="RHEA-COMP:9674"/>
        <dbReference type="Rhea" id="RHEA-COMP:9677"/>
        <dbReference type="ChEBI" id="CHEBI:15377"/>
        <dbReference type="ChEBI" id="CHEBI:15378"/>
        <dbReference type="ChEBI" id="CHEBI:29985"/>
        <dbReference type="ChEBI" id="CHEBI:30616"/>
        <dbReference type="ChEBI" id="CHEBI:43474"/>
        <dbReference type="ChEBI" id="CHEBI:58359"/>
        <dbReference type="ChEBI" id="CHEBI:78515"/>
        <dbReference type="ChEBI" id="CHEBI:78516"/>
        <dbReference type="ChEBI" id="CHEBI:456216"/>
    </reaction>
</comment>